<accession>A0A7Y9EY77</accession>
<reference evidence="1 2" key="1">
    <citation type="submission" date="2020-07" db="EMBL/GenBank/DDBJ databases">
        <title>Sequencing the genomes of 1000 actinobacteria strains.</title>
        <authorList>
            <person name="Klenk H.-P."/>
        </authorList>
    </citation>
    <scope>NUCLEOTIDE SEQUENCE [LARGE SCALE GENOMIC DNA]</scope>
    <source>
        <strain evidence="1 2">DSM 18965</strain>
    </source>
</reference>
<proteinExistence type="predicted"/>
<evidence type="ECO:0000313" key="1">
    <source>
        <dbReference type="EMBL" id="NYD55976.1"/>
    </source>
</evidence>
<protein>
    <submittedName>
        <fullName evidence="1">Uncharacterized protein</fullName>
    </submittedName>
</protein>
<keyword evidence="2" id="KW-1185">Reference proteome</keyword>
<dbReference type="AlphaFoldDB" id="A0A7Y9EY77"/>
<name>A0A7Y9EY77_9ACTN</name>
<comment type="caution">
    <text evidence="1">The sequence shown here is derived from an EMBL/GenBank/DDBJ whole genome shotgun (WGS) entry which is preliminary data.</text>
</comment>
<evidence type="ECO:0000313" key="2">
    <source>
        <dbReference type="Proteomes" id="UP000516957"/>
    </source>
</evidence>
<dbReference type="RefSeq" id="WP_179613930.1">
    <property type="nucleotide sequence ID" value="NZ_CP059163.1"/>
</dbReference>
<sequence>MTWEERLFDVLDDLEQQAEALYGAERSLELADRARAAYAEVSLASRLMAATGSQVRLEVRGVGALAGSLERVGQGWVLLRGPAQDWVVCTAALSAAHDLPERSVPEVAWPAAARLGVGSTLRRLADSGERCVLHLVDDSRHDGVPARVGADFVEVRAAGGRVVLVALEALAAVQSRDEG</sequence>
<dbReference type="EMBL" id="JACCBE010000001">
    <property type="protein sequence ID" value="NYD55976.1"/>
    <property type="molecule type" value="Genomic_DNA"/>
</dbReference>
<dbReference type="Proteomes" id="UP000516957">
    <property type="component" value="Unassembled WGS sequence"/>
</dbReference>
<gene>
    <name evidence="1" type="ORF">BKA08_000214</name>
</gene>
<organism evidence="1 2">
    <name type="scientific">Nocardioides marinisabuli</name>
    <dbReference type="NCBI Taxonomy" id="419476"/>
    <lineage>
        <taxon>Bacteria</taxon>
        <taxon>Bacillati</taxon>
        <taxon>Actinomycetota</taxon>
        <taxon>Actinomycetes</taxon>
        <taxon>Propionibacteriales</taxon>
        <taxon>Nocardioidaceae</taxon>
        <taxon>Nocardioides</taxon>
    </lineage>
</organism>